<dbReference type="GO" id="GO:0007015">
    <property type="term" value="P:actin filament organization"/>
    <property type="evidence" value="ECO:0007669"/>
    <property type="project" value="TreeGrafter"/>
</dbReference>
<dbReference type="AlphaFoldDB" id="A0A4T0J418"/>
<evidence type="ECO:0000313" key="10">
    <source>
        <dbReference type="Proteomes" id="UP000310689"/>
    </source>
</evidence>
<feature type="compositionally biased region" description="Low complexity" evidence="7">
    <location>
        <begin position="1020"/>
        <end position="1036"/>
    </location>
</feature>
<dbReference type="InterPro" id="IPR027417">
    <property type="entry name" value="P-loop_NTPase"/>
</dbReference>
<evidence type="ECO:0000259" key="8">
    <source>
        <dbReference type="PROSITE" id="PS51456"/>
    </source>
</evidence>
<feature type="compositionally biased region" description="Low complexity" evidence="7">
    <location>
        <begin position="619"/>
        <end position="628"/>
    </location>
</feature>
<feature type="region of interest" description="Disordered" evidence="7">
    <location>
        <begin position="616"/>
        <end position="688"/>
    </location>
</feature>
<reference evidence="9 10" key="1">
    <citation type="submission" date="2019-03" db="EMBL/GenBank/DDBJ databases">
        <title>Sequencing 23 genomes of Wallemia ichthyophaga.</title>
        <authorList>
            <person name="Gostincar C."/>
        </authorList>
    </citation>
    <scope>NUCLEOTIDE SEQUENCE [LARGE SCALE GENOMIC DNA]</scope>
    <source>
        <strain evidence="9 10">EXF-6200</strain>
    </source>
</reference>
<evidence type="ECO:0000256" key="5">
    <source>
        <dbReference type="ARBA" id="ARBA00023203"/>
    </source>
</evidence>
<dbReference type="SMART" id="SM00242">
    <property type="entry name" value="MYSc"/>
    <property type="match status" value="1"/>
</dbReference>
<dbReference type="InterPro" id="IPR036961">
    <property type="entry name" value="Kinesin_motor_dom_sf"/>
</dbReference>
<evidence type="ECO:0000256" key="6">
    <source>
        <dbReference type="PROSITE-ProRule" id="PRU00782"/>
    </source>
</evidence>
<gene>
    <name evidence="9" type="ORF">E3P86_02274</name>
</gene>
<evidence type="ECO:0000256" key="1">
    <source>
        <dbReference type="ARBA" id="ARBA00022741"/>
    </source>
</evidence>
<keyword evidence="3 6" id="KW-0518">Myosin</keyword>
<dbReference type="PANTHER" id="PTHR13140:SF706">
    <property type="entry name" value="DILUTE CLASS UNCONVENTIONAL MYOSIN, ISOFORM C"/>
    <property type="match status" value="1"/>
</dbReference>
<evidence type="ECO:0000256" key="2">
    <source>
        <dbReference type="ARBA" id="ARBA00022840"/>
    </source>
</evidence>
<dbReference type="Gene3D" id="1.10.10.820">
    <property type="match status" value="1"/>
</dbReference>
<dbReference type="EMBL" id="SPOI01000109">
    <property type="protein sequence ID" value="TIB37168.1"/>
    <property type="molecule type" value="Genomic_DNA"/>
</dbReference>
<feature type="compositionally biased region" description="Pro residues" evidence="7">
    <location>
        <begin position="662"/>
        <end position="672"/>
    </location>
</feature>
<comment type="caution">
    <text evidence="9">The sequence shown here is derived from an EMBL/GenBank/DDBJ whole genome shotgun (WGS) entry which is preliminary data.</text>
</comment>
<feature type="domain" description="Myosin motor" evidence="8">
    <location>
        <begin position="66"/>
        <end position="820"/>
    </location>
</feature>
<keyword evidence="2 6" id="KW-0067">ATP-binding</keyword>
<dbReference type="Gene3D" id="1.20.120.720">
    <property type="entry name" value="Myosin VI head, motor domain, U50 subdomain"/>
    <property type="match status" value="1"/>
</dbReference>
<feature type="region of interest" description="Disordered" evidence="7">
    <location>
        <begin position="996"/>
        <end position="1060"/>
    </location>
</feature>
<protein>
    <recommendedName>
        <fullName evidence="8">Myosin motor domain-containing protein</fullName>
    </recommendedName>
</protein>
<accession>A0A4T0J418</accession>
<comment type="caution">
    <text evidence="6">Lacks conserved residue(s) required for the propagation of feature annotation.</text>
</comment>
<evidence type="ECO:0000256" key="3">
    <source>
        <dbReference type="ARBA" id="ARBA00023123"/>
    </source>
</evidence>
<dbReference type="PANTHER" id="PTHR13140">
    <property type="entry name" value="MYOSIN"/>
    <property type="match status" value="1"/>
</dbReference>
<evidence type="ECO:0000256" key="7">
    <source>
        <dbReference type="SAM" id="MobiDB-lite"/>
    </source>
</evidence>
<dbReference type="GO" id="GO:0005524">
    <property type="term" value="F:ATP binding"/>
    <property type="evidence" value="ECO:0007669"/>
    <property type="project" value="UniProtKB-UniRule"/>
</dbReference>
<dbReference type="GO" id="GO:0051015">
    <property type="term" value="F:actin filament binding"/>
    <property type="evidence" value="ECO:0007669"/>
    <property type="project" value="TreeGrafter"/>
</dbReference>
<keyword evidence="1 6" id="KW-0547">Nucleotide-binding</keyword>
<dbReference type="GO" id="GO:0000146">
    <property type="term" value="F:microfilament motor activity"/>
    <property type="evidence" value="ECO:0007669"/>
    <property type="project" value="TreeGrafter"/>
</dbReference>
<proteinExistence type="inferred from homology"/>
<sequence>MKLETGTRVWLRDSVHGWISAAVTGTSAGSKSDELVHLRTSNGPTQIAVNNTDDHPPLRSFSQEQNFVNDLTQLHLLNEPNLLITLRSRFERRIIYTYSGLVLVALNPYADTSIYSNDHILHYASDNPPSQPHIYSVARSAYDGICNAKRNQTIIVSGESGAGKTVSARHIMRYFAVAGKTKDKNTITSTEERILATNPVMEAFGNAKTLRNSNSSRFGRYLQIYFDDKSSIVGAHIRIFLLERSRLVYQPHNERNTHIFYQLCAGLKTDFSLKRELKLGSADEYNYLNQGQCSRLPGVDDAFNFDITRRAMTSLGIDNSTQKQIFRLLAALLHLGNIEIKQTSSTRQDASVSITDSSLLHAAELLGISAIAFQKGLMHKTIGVGRIRAESEKIVTSLNKDQATTARDSLGRHIYTRLFDWLVIKLNSTLLSKESGASDSARQFVGVLDIYGFEHFHKNSFEQFCINYANEKLQQEFYNHTFKLSQEEYDREGLKVAYINYPDNQPCIEMIESRVGLLALLDEQCRLPAGTDAGLRTKMDEMLRSPYKKALFSGSKSNSLGAGAFTVAHYAQDVTYDVDGFLEKNRDSVPEEHRNLLNEAQNSFVKEVCTADLTPTTPPSIVSTPTQPLKTPLQAVHSPPSRSSVDELSSAFSKGHIRSPSTIPPSWPPASPGSPSLSAPTLRKQPTLGGTFKMSLNNLMTTINDTDTHYIRCIKPANQENASWSFDNQKVLSQLRASGVLETIRISRAGYPSKMTFDKFVEKYDILISQRETKLKSNNDRKASFKILEGTITNKTLYAIGRTKVFMRVGVLAHLDKLRSILLARIVAIQASARSTISTKRYIRHQASIAVEAKLYVSLQAVSRTKLVMLRVGEALTQRLENVRIRHAEKERWERKALAQAEKENARLSNAWMAPDANVDVNVNTNLGVRRPEKSPIRYQNSAGKGDDEEVIGTGSVEVLEHSRKVFHHANKPSFASSLASSLTSSSSYATAYMDEIVPPTKPPRNAARDSRNVTPNSDTSSRISTGRTSSIIRGPTPTPPERTTSLSNANDPRVNKRSSRAVIHARISQVLWSVLEKAINRDSAHRFPRKQTSDEVVKTHDLRTIPKTTMASSFNIFN</sequence>
<dbReference type="Gene3D" id="1.20.5.4820">
    <property type="match status" value="1"/>
</dbReference>
<dbReference type="PRINTS" id="PR00193">
    <property type="entry name" value="MYOSINHEAVY"/>
</dbReference>
<dbReference type="Pfam" id="PF00063">
    <property type="entry name" value="Myosin_head"/>
    <property type="match status" value="1"/>
</dbReference>
<dbReference type="SUPFAM" id="SSF52540">
    <property type="entry name" value="P-loop containing nucleoside triphosphate hydrolases"/>
    <property type="match status" value="1"/>
</dbReference>
<comment type="similarity">
    <text evidence="6">Belongs to the TRAFAC class myosin-kinesin ATPase superfamily. Myosin family.</text>
</comment>
<dbReference type="GO" id="GO:0005737">
    <property type="term" value="C:cytoplasm"/>
    <property type="evidence" value="ECO:0007669"/>
    <property type="project" value="TreeGrafter"/>
</dbReference>
<dbReference type="GO" id="GO:0016459">
    <property type="term" value="C:myosin complex"/>
    <property type="evidence" value="ECO:0007669"/>
    <property type="project" value="UniProtKB-KW"/>
</dbReference>
<dbReference type="PROSITE" id="PS51456">
    <property type="entry name" value="MYOSIN_MOTOR"/>
    <property type="match status" value="1"/>
</dbReference>
<name>A0A4T0J418_WALIC</name>
<keyword evidence="5 6" id="KW-0009">Actin-binding</keyword>
<feature type="compositionally biased region" description="Polar residues" evidence="7">
    <location>
        <begin position="640"/>
        <end position="652"/>
    </location>
</feature>
<keyword evidence="4 6" id="KW-0505">Motor protein</keyword>
<feature type="binding site" evidence="6">
    <location>
        <begin position="158"/>
        <end position="165"/>
    </location>
    <ligand>
        <name>ATP</name>
        <dbReference type="ChEBI" id="CHEBI:30616"/>
    </ligand>
</feature>
<dbReference type="FunFam" id="1.10.10.820:FF:000001">
    <property type="entry name" value="Myosin heavy chain"/>
    <property type="match status" value="1"/>
</dbReference>
<dbReference type="Proteomes" id="UP000310689">
    <property type="component" value="Unassembled WGS sequence"/>
</dbReference>
<dbReference type="InterPro" id="IPR001609">
    <property type="entry name" value="Myosin_head_motor_dom-like"/>
</dbReference>
<dbReference type="GO" id="GO:0016020">
    <property type="term" value="C:membrane"/>
    <property type="evidence" value="ECO:0007669"/>
    <property type="project" value="TreeGrafter"/>
</dbReference>
<evidence type="ECO:0000313" key="9">
    <source>
        <dbReference type="EMBL" id="TIB37168.1"/>
    </source>
</evidence>
<evidence type="ECO:0000256" key="4">
    <source>
        <dbReference type="ARBA" id="ARBA00023175"/>
    </source>
</evidence>
<organism evidence="9 10">
    <name type="scientific">Wallemia ichthyophaga</name>
    <dbReference type="NCBI Taxonomy" id="245174"/>
    <lineage>
        <taxon>Eukaryota</taxon>
        <taxon>Fungi</taxon>
        <taxon>Dikarya</taxon>
        <taxon>Basidiomycota</taxon>
        <taxon>Wallemiomycotina</taxon>
        <taxon>Wallemiomycetes</taxon>
        <taxon>Wallemiales</taxon>
        <taxon>Wallemiaceae</taxon>
        <taxon>Wallemia</taxon>
    </lineage>
</organism>
<dbReference type="Gene3D" id="3.40.850.10">
    <property type="entry name" value="Kinesin motor domain"/>
    <property type="match status" value="1"/>
</dbReference>
<dbReference type="Gene3D" id="1.20.58.530">
    <property type="match status" value="1"/>
</dbReference>